<dbReference type="InterPro" id="IPR027417">
    <property type="entry name" value="P-loop_NTPase"/>
</dbReference>
<proteinExistence type="predicted"/>
<dbReference type="VEuPathDB" id="FungiDB:FOC4_g10008721"/>
<keyword evidence="2" id="KW-0677">Repeat</keyword>
<gene>
    <name evidence="6" type="ORF">BFJ69_g16499</name>
</gene>
<evidence type="ECO:0000256" key="3">
    <source>
        <dbReference type="ARBA" id="ARBA00022786"/>
    </source>
</evidence>
<comment type="caution">
    <text evidence="6">The sequence shown here is derived from an EMBL/GenBank/DDBJ whole genome shotgun (WGS) entry which is preliminary data.</text>
</comment>
<feature type="repeat" description="WD" evidence="4">
    <location>
        <begin position="1158"/>
        <end position="1199"/>
    </location>
</feature>
<feature type="repeat" description="WD" evidence="4">
    <location>
        <begin position="1032"/>
        <end position="1073"/>
    </location>
</feature>
<dbReference type="GO" id="GO:0000209">
    <property type="term" value="P:protein polyubiquitination"/>
    <property type="evidence" value="ECO:0007669"/>
    <property type="project" value="TreeGrafter"/>
</dbReference>
<dbReference type="GO" id="GO:0003824">
    <property type="term" value="F:catalytic activity"/>
    <property type="evidence" value="ECO:0007669"/>
    <property type="project" value="InterPro"/>
</dbReference>
<dbReference type="PROSITE" id="PS50294">
    <property type="entry name" value="WD_REPEATS_REGION"/>
    <property type="match status" value="12"/>
</dbReference>
<dbReference type="InterPro" id="IPR035994">
    <property type="entry name" value="Nucleoside_phosphorylase_sf"/>
</dbReference>
<dbReference type="CDD" id="cd00200">
    <property type="entry name" value="WD40"/>
    <property type="match status" value="2"/>
</dbReference>
<feature type="domain" description="Nephrocystin 3-like N-terminal" evidence="5">
    <location>
        <begin position="386"/>
        <end position="549"/>
    </location>
</feature>
<dbReference type="InterPro" id="IPR011047">
    <property type="entry name" value="Quinoprotein_ADH-like_sf"/>
</dbReference>
<reference evidence="6 7" key="1">
    <citation type="journal article" date="2018" name="Sci. Rep.">
        <title>Characterisation of pathogen-specific regions and novel effector candidates in Fusarium oxysporum f. sp. cepae.</title>
        <authorList>
            <person name="Armitage A.D."/>
            <person name="Taylor A."/>
            <person name="Sobczyk M.K."/>
            <person name="Baxter L."/>
            <person name="Greenfield B.P."/>
            <person name="Bates H.J."/>
            <person name="Wilson F."/>
            <person name="Jackson A.C."/>
            <person name="Ott S."/>
            <person name="Harrison R.J."/>
            <person name="Clarkson J.P."/>
        </authorList>
    </citation>
    <scope>NUCLEOTIDE SEQUENCE [LARGE SCALE GENOMIC DNA]</scope>
    <source>
        <strain evidence="6 7">Fo_A13</strain>
    </source>
</reference>
<dbReference type="EMBL" id="MRCX01000467">
    <property type="protein sequence ID" value="RKK65196.1"/>
    <property type="molecule type" value="Genomic_DNA"/>
</dbReference>
<accession>A0A420MAZ5</accession>
<sequence>MKTRLESPDLYTIGWIAALPIERAAATALLHDRHDVPHGFDQHRSDTNSYTWGRIGEHNVVIASLPAGVYGTTSAATTASNLIHSLPHIRIGLLVGIGGGIARPNEGQDVRLGDIVVSQPDGTTGGVVQYDFGKAKANGSWERKGSLDKPPPVLLHALASLQAEHEIEPSKIPNLLAAMLEAKPSMKRPNSDYTYQGAENDRLFEPQYDHVGGSNCDKCDPAWQVQRKQRQSSDPKIHYGIIASGNKLIKDAVTRDSLLGDTGHQCLCVEMEAAGLMDQFPCLVIRGICDYADSHKNDRWQRYVAATAAAFAVELLEYVPVAQLEATQKIAGVIQSLNRRISGLSTPIHNLDHRTALNQLSIAEGASFDSKAEEHNPTCLPDTRQELLKEIERWIDSSESKTIFWLNGMAGTGKSTVSRTVAHSRSKRGDLGASFFFKRGEMDRGNLNKLMSTLAYQLASSIPGVAFFIKKTLDDNPAIVGKSARDQFLKLIQEPLSEAAASTIAMPPVVMVIDALDECDQEADIRLLINILSQAKTVLPQLRVFLTSRPELPVRLGFSEVQGSYQDLVLHEIPVEIVEHDILVFLNDEFKKIRHSFNMTVGGERKLPPDWPGRPIVQSLAQMAMPLFIFAATVCRFVDDRKRDSPPIQLRKVLDYKSKGPVSQLDRTYGPVLHSLITDIVENDKKQIVKDFKLIVGSIVMLADPLSVWALSQLLEVDPDVVDNRLDTLHSVLSIPPIRKAHVRLLHLSFRDYLITQEGVFQVDERQTHETLAKHCLRVMWDGLRENICDLSFPGTRRYTVAGSELEERIPPHLQYACMHWVYHLMGGDLKPKNSNEVHDFLTTHLLHWMEAMSLLGRAKECLDSLRSLARWLENREDSSLSTFLADAVRFLQVNFSVVAEAPLQIYCCLAFAPSKTVLRKTLGNAIPKWIKSLPKVEENWDACLLTLEGHSGDINSVVFSHNLKKVASGSYDWTIRIWDAETGKCERVLDGHSNRVSSVVFSHDSKKVASGSYDITVRIWDAETGKCEKVLEGHSSAVYSVAFSHNLKKVASGSFDQTIRIWDTETSECKRVLEGHSSSVNSVVFSHDSKRVVSGSDDKTIQIWDAETGECERVLEGHSYSVVSAVFSHDSNKVASGSSDKTIRIWDTETGECKRVLQGHSDEVDSVVFSLESTTVASTSRDKTVRIWDVKTGKCEHRLEGHGGLFNSVVVSPQSTMVASALRDKTVRIWDAKTGACERILESHSDEVNSVVVSPQSTMVASASHDKTIRIWDAETGKCKRVLDGHSDSVKSVAFSHDSKKVASASQDKTIRIWDTKTGACERVLEGHSDSVSSVVFSHDSKRIVSGSYDKTIQIWDTEKSECKRVLQGHSDEVDSVAFSHDSKKVVSGSVDETVRIWDAETGKCKRVLEGHSHHVISVVFSQDSKKVASGSLDNTIRIWDAEIGRCEDVISLDRYAGVLSFTPDEHGIVTNRGTFALTGGPQSSAESATAWQSSKAAILTCIDDTWVTAAGKDLLWLPPECRDGKVAVSGSTVVIGCPSGRVVFLGISMTVDGYVTTEKMIVE</sequence>
<dbReference type="InterPro" id="IPR019775">
    <property type="entry name" value="WD40_repeat_CS"/>
</dbReference>
<dbReference type="VEuPathDB" id="FungiDB:FOXG_19913"/>
<dbReference type="InterPro" id="IPR056884">
    <property type="entry name" value="NPHP3-like_N"/>
</dbReference>
<dbReference type="VEuPathDB" id="FungiDB:FOMG_19048"/>
<keyword evidence="3" id="KW-0833">Ubl conjugation pathway</keyword>
<dbReference type="PRINTS" id="PR00320">
    <property type="entry name" value="GPROTEINBRPT"/>
</dbReference>
<dbReference type="VEuPathDB" id="FungiDB:FOZG_17744"/>
<dbReference type="VEuPathDB" id="FungiDB:FOMG_19774"/>
<feature type="repeat" description="WD" evidence="4">
    <location>
        <begin position="948"/>
        <end position="989"/>
    </location>
</feature>
<evidence type="ECO:0000256" key="1">
    <source>
        <dbReference type="ARBA" id="ARBA00022574"/>
    </source>
</evidence>
<feature type="repeat" description="WD" evidence="4">
    <location>
        <begin position="1242"/>
        <end position="1283"/>
    </location>
</feature>
<name>A0A420MAZ5_FUSOX</name>
<feature type="repeat" description="WD" evidence="4">
    <location>
        <begin position="990"/>
        <end position="1031"/>
    </location>
</feature>
<feature type="repeat" description="WD" evidence="4">
    <location>
        <begin position="1116"/>
        <end position="1157"/>
    </location>
</feature>
<dbReference type="VEuPathDB" id="FungiDB:FOIG_11628"/>
<dbReference type="VEuPathDB" id="FungiDB:FOMG_18266"/>
<dbReference type="SUPFAM" id="SSF53167">
    <property type="entry name" value="Purine and uridine phosphorylases"/>
    <property type="match status" value="1"/>
</dbReference>
<dbReference type="PROSITE" id="PS50082">
    <property type="entry name" value="WD_REPEATS_2"/>
    <property type="match status" value="12"/>
</dbReference>
<evidence type="ECO:0000256" key="4">
    <source>
        <dbReference type="PROSITE-ProRule" id="PRU00221"/>
    </source>
</evidence>
<evidence type="ECO:0000259" key="5">
    <source>
        <dbReference type="Pfam" id="PF24883"/>
    </source>
</evidence>
<feature type="repeat" description="WD" evidence="4">
    <location>
        <begin position="1368"/>
        <end position="1409"/>
    </location>
</feature>
<dbReference type="SUPFAM" id="SSF52540">
    <property type="entry name" value="P-loop containing nucleoside triphosphate hydrolases"/>
    <property type="match status" value="1"/>
</dbReference>
<dbReference type="Gene3D" id="3.40.50.1580">
    <property type="entry name" value="Nucleoside phosphorylase domain"/>
    <property type="match status" value="1"/>
</dbReference>
<evidence type="ECO:0000256" key="2">
    <source>
        <dbReference type="ARBA" id="ARBA00022737"/>
    </source>
</evidence>
<feature type="repeat" description="WD" evidence="4">
    <location>
        <begin position="1284"/>
        <end position="1325"/>
    </location>
</feature>
<dbReference type="VEuPathDB" id="FungiDB:FOC1_g10000855"/>
<dbReference type="VEuPathDB" id="FungiDB:HZS61_011685"/>
<dbReference type="PROSITE" id="PS00678">
    <property type="entry name" value="WD_REPEATS_1"/>
    <property type="match status" value="11"/>
</dbReference>
<dbReference type="InterPro" id="IPR020472">
    <property type="entry name" value="WD40_PAC1"/>
</dbReference>
<protein>
    <submittedName>
        <fullName evidence="6">Vegetative incompatibility protein HET-E-1</fullName>
    </submittedName>
</protein>
<dbReference type="PANTHER" id="PTHR15622">
    <property type="entry name" value="WD40 REPEAT PROTEIN"/>
    <property type="match status" value="1"/>
</dbReference>
<dbReference type="SUPFAM" id="SSF50978">
    <property type="entry name" value="WD40 repeat-like"/>
    <property type="match status" value="1"/>
</dbReference>
<dbReference type="InterPro" id="IPR036322">
    <property type="entry name" value="WD40_repeat_dom_sf"/>
</dbReference>
<dbReference type="PANTHER" id="PTHR15622:SF2">
    <property type="entry name" value="U4_U6 SMALL NUCLEAR RIBONUCLEOPROTEIN PRP4"/>
    <property type="match status" value="1"/>
</dbReference>
<feature type="repeat" description="WD" evidence="4">
    <location>
        <begin position="1074"/>
        <end position="1115"/>
    </location>
</feature>
<dbReference type="InterPro" id="IPR051983">
    <property type="entry name" value="WSB_SOCS-box_domain"/>
</dbReference>
<evidence type="ECO:0000313" key="6">
    <source>
        <dbReference type="EMBL" id="RKK65196.1"/>
    </source>
</evidence>
<dbReference type="InterPro" id="IPR001680">
    <property type="entry name" value="WD40_rpt"/>
</dbReference>
<dbReference type="GO" id="GO:0009116">
    <property type="term" value="P:nucleoside metabolic process"/>
    <property type="evidence" value="ECO:0007669"/>
    <property type="project" value="InterPro"/>
</dbReference>
<feature type="repeat" description="WD" evidence="4">
    <location>
        <begin position="1410"/>
        <end position="1451"/>
    </location>
</feature>
<feature type="repeat" description="WD" evidence="4">
    <location>
        <begin position="1200"/>
        <end position="1241"/>
    </location>
</feature>
<dbReference type="InterPro" id="IPR015943">
    <property type="entry name" value="WD40/YVTN_repeat-like_dom_sf"/>
</dbReference>
<dbReference type="SMART" id="SM00320">
    <property type="entry name" value="WD40"/>
    <property type="match status" value="12"/>
</dbReference>
<dbReference type="Gene3D" id="3.40.50.300">
    <property type="entry name" value="P-loop containing nucleotide triphosphate hydrolases"/>
    <property type="match status" value="1"/>
</dbReference>
<dbReference type="Pfam" id="PF00400">
    <property type="entry name" value="WD40"/>
    <property type="match status" value="12"/>
</dbReference>
<evidence type="ECO:0000313" key="7">
    <source>
        <dbReference type="Proteomes" id="UP000285084"/>
    </source>
</evidence>
<dbReference type="Pfam" id="PF24883">
    <property type="entry name" value="NPHP3_N"/>
    <property type="match status" value="1"/>
</dbReference>
<dbReference type="VEuPathDB" id="FungiDB:FOC1_g10001046"/>
<dbReference type="VEuPathDB" id="FungiDB:FOC4_g10005412"/>
<dbReference type="Gene3D" id="2.130.10.10">
    <property type="entry name" value="YVTN repeat-like/Quinoprotein amine dehydrogenase"/>
    <property type="match status" value="5"/>
</dbReference>
<organism evidence="6 7">
    <name type="scientific">Fusarium oxysporum</name>
    <name type="common">Fusarium vascular wilt</name>
    <dbReference type="NCBI Taxonomy" id="5507"/>
    <lineage>
        <taxon>Eukaryota</taxon>
        <taxon>Fungi</taxon>
        <taxon>Dikarya</taxon>
        <taxon>Ascomycota</taxon>
        <taxon>Pezizomycotina</taxon>
        <taxon>Sordariomycetes</taxon>
        <taxon>Hypocreomycetidae</taxon>
        <taxon>Hypocreales</taxon>
        <taxon>Nectriaceae</taxon>
        <taxon>Fusarium</taxon>
        <taxon>Fusarium oxysporum species complex</taxon>
    </lineage>
</organism>
<dbReference type="Proteomes" id="UP000285084">
    <property type="component" value="Unassembled WGS sequence"/>
</dbReference>
<keyword evidence="1 4" id="KW-0853">WD repeat</keyword>
<feature type="repeat" description="WD" evidence="4">
    <location>
        <begin position="1326"/>
        <end position="1367"/>
    </location>
</feature>
<dbReference type="SUPFAM" id="SSF50998">
    <property type="entry name" value="Quinoprotein alcohol dehydrogenase-like"/>
    <property type="match status" value="1"/>
</dbReference>